<dbReference type="EMBL" id="DYDO01000006">
    <property type="protein sequence ID" value="DBA23378.1"/>
    <property type="molecule type" value="Genomic_DNA"/>
</dbReference>
<dbReference type="Proteomes" id="UP001181693">
    <property type="component" value="Unassembled WGS sequence"/>
</dbReference>
<reference evidence="1" key="1">
    <citation type="thesis" date="2020" institute="ProQuest LLC" country="789 East Eisenhower Parkway, Ann Arbor, MI, USA">
        <title>Comparative Genomics and Chromosome Evolution.</title>
        <authorList>
            <person name="Mudd A.B."/>
        </authorList>
    </citation>
    <scope>NUCLEOTIDE SEQUENCE</scope>
    <source>
        <strain evidence="1">1538</strain>
        <tissue evidence="1">Blood</tissue>
    </source>
</reference>
<sequence length="119" mass="13657">MLSTSVSRCLQFPLPDLCLLPIKVYRFDTLWGQMKLHGNETQYTLHILRYIENRDDSSKNPIFSIILTNSDIDSARHPRNKISTSCYIKLAFVSPWICPTLEVSDNSFPICLPSIIMHA</sequence>
<evidence type="ECO:0000313" key="2">
    <source>
        <dbReference type="Proteomes" id="UP001181693"/>
    </source>
</evidence>
<protein>
    <submittedName>
        <fullName evidence="1">Uncharacterized protein</fullName>
    </submittedName>
</protein>
<comment type="caution">
    <text evidence="1">The sequence shown here is derived from an EMBL/GenBank/DDBJ whole genome shotgun (WGS) entry which is preliminary data.</text>
</comment>
<dbReference type="AlphaFoldDB" id="A0AAV3AML2"/>
<proteinExistence type="predicted"/>
<evidence type="ECO:0000313" key="1">
    <source>
        <dbReference type="EMBL" id="DBA23378.1"/>
    </source>
</evidence>
<organism evidence="1 2">
    <name type="scientific">Pyxicephalus adspersus</name>
    <name type="common">African bullfrog</name>
    <dbReference type="NCBI Taxonomy" id="30357"/>
    <lineage>
        <taxon>Eukaryota</taxon>
        <taxon>Metazoa</taxon>
        <taxon>Chordata</taxon>
        <taxon>Craniata</taxon>
        <taxon>Vertebrata</taxon>
        <taxon>Euteleostomi</taxon>
        <taxon>Amphibia</taxon>
        <taxon>Batrachia</taxon>
        <taxon>Anura</taxon>
        <taxon>Neobatrachia</taxon>
        <taxon>Ranoidea</taxon>
        <taxon>Pyxicephalidae</taxon>
        <taxon>Pyxicephalinae</taxon>
        <taxon>Pyxicephalus</taxon>
    </lineage>
</organism>
<keyword evidence="2" id="KW-1185">Reference proteome</keyword>
<accession>A0AAV3AML2</accession>
<name>A0AAV3AML2_PYXAD</name>
<gene>
    <name evidence="1" type="ORF">GDO54_014294</name>
</gene>